<evidence type="ECO:0000256" key="9">
    <source>
        <dbReference type="SAM" id="Phobius"/>
    </source>
</evidence>
<organism evidence="11 12">
    <name type="scientific">Petrolisthes manimaculis</name>
    <dbReference type="NCBI Taxonomy" id="1843537"/>
    <lineage>
        <taxon>Eukaryota</taxon>
        <taxon>Metazoa</taxon>
        <taxon>Ecdysozoa</taxon>
        <taxon>Arthropoda</taxon>
        <taxon>Crustacea</taxon>
        <taxon>Multicrustacea</taxon>
        <taxon>Malacostraca</taxon>
        <taxon>Eumalacostraca</taxon>
        <taxon>Eucarida</taxon>
        <taxon>Decapoda</taxon>
        <taxon>Pleocyemata</taxon>
        <taxon>Anomura</taxon>
        <taxon>Galatheoidea</taxon>
        <taxon>Porcellanidae</taxon>
        <taxon>Petrolisthes</taxon>
    </lineage>
</organism>
<dbReference type="PANTHER" id="PTHR42643">
    <property type="entry name" value="IONOTROPIC RECEPTOR 20A-RELATED"/>
    <property type="match status" value="1"/>
</dbReference>
<keyword evidence="6 9" id="KW-0472">Membrane</keyword>
<evidence type="ECO:0000256" key="2">
    <source>
        <dbReference type="ARBA" id="ARBA00008685"/>
    </source>
</evidence>
<feature type="domain" description="Ionotropic glutamate receptor C-terminal" evidence="10">
    <location>
        <begin position="1"/>
        <end position="215"/>
    </location>
</feature>
<keyword evidence="5 9" id="KW-1133">Transmembrane helix</keyword>
<evidence type="ECO:0000256" key="3">
    <source>
        <dbReference type="ARBA" id="ARBA00022475"/>
    </source>
</evidence>
<comment type="similarity">
    <text evidence="2">Belongs to the glutamate-gated ion channel (TC 1.A.10.1) family.</text>
</comment>
<dbReference type="Proteomes" id="UP001292094">
    <property type="component" value="Unassembled WGS sequence"/>
</dbReference>
<evidence type="ECO:0000256" key="8">
    <source>
        <dbReference type="ARBA" id="ARBA00023180"/>
    </source>
</evidence>
<keyword evidence="7" id="KW-0675">Receptor</keyword>
<dbReference type="EMBL" id="JAWZYT010000759">
    <property type="protein sequence ID" value="KAK4319378.1"/>
    <property type="molecule type" value="Genomic_DNA"/>
</dbReference>
<comment type="caution">
    <text evidence="11">The sequence shown here is derived from an EMBL/GenBank/DDBJ whole genome shotgun (WGS) entry which is preliminary data.</text>
</comment>
<protein>
    <recommendedName>
        <fullName evidence="10">Ionotropic glutamate receptor C-terminal domain-containing protein</fullName>
    </recommendedName>
</protein>
<proteinExistence type="inferred from homology"/>
<evidence type="ECO:0000313" key="12">
    <source>
        <dbReference type="Proteomes" id="UP001292094"/>
    </source>
</evidence>
<dbReference type="Gene3D" id="1.10.287.70">
    <property type="match status" value="1"/>
</dbReference>
<accession>A0AAE1Q3S6</accession>
<dbReference type="AlphaFoldDB" id="A0AAE1Q3S6"/>
<evidence type="ECO:0000256" key="5">
    <source>
        <dbReference type="ARBA" id="ARBA00022989"/>
    </source>
</evidence>
<dbReference type="GO" id="GO:0050906">
    <property type="term" value="P:detection of stimulus involved in sensory perception"/>
    <property type="evidence" value="ECO:0007669"/>
    <property type="project" value="UniProtKB-ARBA"/>
</dbReference>
<evidence type="ECO:0000256" key="6">
    <source>
        <dbReference type="ARBA" id="ARBA00023136"/>
    </source>
</evidence>
<keyword evidence="4 9" id="KW-0812">Transmembrane</keyword>
<sequence>MRVVYLAFQLTMLVVAVSYSGNLTAYLTTKNVEDPIRTIRDLADRGLPVVGYDTYWRNLFTASHNPYVKSLGPRYIVSFDNMPVFRQIAEDRDRVLVENINHLEYVLKQHYTTRRGEAPIRIQEECLLTFGVSAFLNTNSPLRSYFDEAIHYMQAGGLTDQFFKEVLIKNMKDENYQEEGDTWLDLHDTFSITPTTQVLTLGHMQGPWILLGVGCVGACVAFVIELCLSSCRTHHPTLTP</sequence>
<dbReference type="GO" id="GO:0015276">
    <property type="term" value="F:ligand-gated monoatomic ion channel activity"/>
    <property type="evidence" value="ECO:0007669"/>
    <property type="project" value="InterPro"/>
</dbReference>
<keyword evidence="12" id="KW-1185">Reference proteome</keyword>
<name>A0AAE1Q3S6_9EUCA</name>
<evidence type="ECO:0000259" key="10">
    <source>
        <dbReference type="Pfam" id="PF00060"/>
    </source>
</evidence>
<gene>
    <name evidence="11" type="ORF">Pmani_009662</name>
</gene>
<dbReference type="PANTHER" id="PTHR42643:SF24">
    <property type="entry name" value="IONOTROPIC RECEPTOR 60A"/>
    <property type="match status" value="1"/>
</dbReference>
<dbReference type="InterPro" id="IPR001320">
    <property type="entry name" value="Iontro_rcpt_C"/>
</dbReference>
<reference evidence="11" key="1">
    <citation type="submission" date="2023-11" db="EMBL/GenBank/DDBJ databases">
        <title>Genome assemblies of two species of porcelain crab, Petrolisthes cinctipes and Petrolisthes manimaculis (Anomura: Porcellanidae).</title>
        <authorList>
            <person name="Angst P."/>
        </authorList>
    </citation>
    <scope>NUCLEOTIDE SEQUENCE</scope>
    <source>
        <strain evidence="11">PB745_02</strain>
        <tissue evidence="11">Gill</tissue>
    </source>
</reference>
<dbReference type="GO" id="GO:0005886">
    <property type="term" value="C:plasma membrane"/>
    <property type="evidence" value="ECO:0007669"/>
    <property type="project" value="UniProtKB-SubCell"/>
</dbReference>
<feature type="transmembrane region" description="Helical" evidence="9">
    <location>
        <begin position="208"/>
        <end position="228"/>
    </location>
</feature>
<evidence type="ECO:0000313" key="11">
    <source>
        <dbReference type="EMBL" id="KAK4319378.1"/>
    </source>
</evidence>
<dbReference type="SUPFAM" id="SSF53850">
    <property type="entry name" value="Periplasmic binding protein-like II"/>
    <property type="match status" value="1"/>
</dbReference>
<evidence type="ECO:0000256" key="1">
    <source>
        <dbReference type="ARBA" id="ARBA00004651"/>
    </source>
</evidence>
<evidence type="ECO:0000256" key="4">
    <source>
        <dbReference type="ARBA" id="ARBA00022692"/>
    </source>
</evidence>
<comment type="subcellular location">
    <subcellularLocation>
        <location evidence="1">Cell membrane</location>
        <topology evidence="1">Multi-pass membrane protein</topology>
    </subcellularLocation>
</comment>
<keyword evidence="8" id="KW-0325">Glycoprotein</keyword>
<dbReference type="InterPro" id="IPR052192">
    <property type="entry name" value="Insect_Ionotropic_Sensory_Rcpt"/>
</dbReference>
<keyword evidence="3" id="KW-1003">Cell membrane</keyword>
<evidence type="ECO:0000256" key="7">
    <source>
        <dbReference type="ARBA" id="ARBA00023170"/>
    </source>
</evidence>
<dbReference type="Pfam" id="PF00060">
    <property type="entry name" value="Lig_chan"/>
    <property type="match status" value="1"/>
</dbReference>